<dbReference type="NCBIfam" id="NF005686">
    <property type="entry name" value="PRK07486.1"/>
    <property type="match status" value="1"/>
</dbReference>
<evidence type="ECO:0000313" key="3">
    <source>
        <dbReference type="EMBL" id="TQM75999.1"/>
    </source>
</evidence>
<reference evidence="3 4" key="1">
    <citation type="submission" date="2019-06" db="EMBL/GenBank/DDBJ databases">
        <title>Sequencing the genomes of 1000 actinobacteria strains.</title>
        <authorList>
            <person name="Klenk H.-P."/>
        </authorList>
    </citation>
    <scope>NUCLEOTIDE SEQUENCE [LARGE SCALE GENOMIC DNA]</scope>
    <source>
        <strain evidence="3 4">DSM 43186</strain>
    </source>
</reference>
<feature type="domain" description="Amidase" evidence="2">
    <location>
        <begin position="45"/>
        <end position="469"/>
    </location>
</feature>
<dbReference type="PROSITE" id="PS00571">
    <property type="entry name" value="AMIDASES"/>
    <property type="match status" value="1"/>
</dbReference>
<dbReference type="PIRSF" id="PIRSF001221">
    <property type="entry name" value="Amidase_fungi"/>
    <property type="match status" value="1"/>
</dbReference>
<dbReference type="Pfam" id="PF01425">
    <property type="entry name" value="Amidase"/>
    <property type="match status" value="1"/>
</dbReference>
<dbReference type="GO" id="GO:0003824">
    <property type="term" value="F:catalytic activity"/>
    <property type="evidence" value="ECO:0007669"/>
    <property type="project" value="InterPro"/>
</dbReference>
<keyword evidence="4" id="KW-1185">Reference proteome</keyword>
<sequence length="490" mass="52407">MTHGEEDLGTTPREQDGVPPGEELCELTATEMLALLRKGEIGSAELVEAHLRRIERVNGKVNAIVTLAAEQALRQAREADEDRARGGWRGPLHGLPVAHKDLIDTAGIRTTYGSRVYADHVPDRDSLLVRRMRAAGAITIGKTNTPEFGTGSHTVNAVFGATRNPYDLSRSAGGSSGGAAAALATGMVPLADGTDVGGSLRNPASFCNVFGLRPTPGRTPPPSHDAAWFTLEVSGPMARTAQDAALLMSAIAGFDPGSPYSVREGGEVFAAPLETDLTGVRIAFSPDLGGLPVDPDTAAVTARAPEVLAGLGATVEQVDLDLSDAEDAFRTWRAWWYALRFGGLLERHRDELQPNVVWNIEAGLRLTGADLARAERARTRLFARMAAFFETYDFLVAPVSQVPPFPVEQPYVTEIAGQRMPDYLAWMRSAYWISVLHAPAASVPCGFTPQGLPVGVQVIGRPWADMEVLRLAHAFERAAPQTARPAVLAG</sequence>
<protein>
    <submittedName>
        <fullName evidence="3">Amidase</fullName>
    </submittedName>
</protein>
<dbReference type="AlphaFoldDB" id="A0A543IZK4"/>
<evidence type="ECO:0000313" key="4">
    <source>
        <dbReference type="Proteomes" id="UP000319213"/>
    </source>
</evidence>
<dbReference type="PANTHER" id="PTHR11895:SF76">
    <property type="entry name" value="INDOLEACETAMIDE HYDROLASE"/>
    <property type="match status" value="1"/>
</dbReference>
<evidence type="ECO:0000259" key="2">
    <source>
        <dbReference type="Pfam" id="PF01425"/>
    </source>
</evidence>
<dbReference type="InterPro" id="IPR000120">
    <property type="entry name" value="Amidase"/>
</dbReference>
<evidence type="ECO:0000256" key="1">
    <source>
        <dbReference type="SAM" id="MobiDB-lite"/>
    </source>
</evidence>
<name>A0A543IZK4_9ACTN</name>
<dbReference type="InterPro" id="IPR023631">
    <property type="entry name" value="Amidase_dom"/>
</dbReference>
<dbReference type="SUPFAM" id="SSF75304">
    <property type="entry name" value="Amidase signature (AS) enzymes"/>
    <property type="match status" value="1"/>
</dbReference>
<feature type="region of interest" description="Disordered" evidence="1">
    <location>
        <begin position="1"/>
        <end position="21"/>
    </location>
</feature>
<dbReference type="InterPro" id="IPR020556">
    <property type="entry name" value="Amidase_CS"/>
</dbReference>
<dbReference type="Gene3D" id="3.90.1300.10">
    <property type="entry name" value="Amidase signature (AS) domain"/>
    <property type="match status" value="1"/>
</dbReference>
<dbReference type="OrthoDB" id="9811471at2"/>
<dbReference type="RefSeq" id="WP_142259934.1">
    <property type="nucleotide sequence ID" value="NZ_BMPV01000001.1"/>
</dbReference>
<dbReference type="Proteomes" id="UP000319213">
    <property type="component" value="Unassembled WGS sequence"/>
</dbReference>
<gene>
    <name evidence="3" type="ORF">FHX40_2723</name>
</gene>
<organism evidence="3 4">
    <name type="scientific">Thermopolyspora flexuosa</name>
    <dbReference type="NCBI Taxonomy" id="103836"/>
    <lineage>
        <taxon>Bacteria</taxon>
        <taxon>Bacillati</taxon>
        <taxon>Actinomycetota</taxon>
        <taxon>Actinomycetes</taxon>
        <taxon>Streptosporangiales</taxon>
        <taxon>Streptosporangiaceae</taxon>
        <taxon>Thermopolyspora</taxon>
    </lineage>
</organism>
<comment type="caution">
    <text evidence="3">The sequence shown here is derived from an EMBL/GenBank/DDBJ whole genome shotgun (WGS) entry which is preliminary data.</text>
</comment>
<dbReference type="EMBL" id="VFPQ01000001">
    <property type="protein sequence ID" value="TQM75999.1"/>
    <property type="molecule type" value="Genomic_DNA"/>
</dbReference>
<accession>A0A543IZK4</accession>
<dbReference type="InterPro" id="IPR036928">
    <property type="entry name" value="AS_sf"/>
</dbReference>
<dbReference type="PANTHER" id="PTHR11895">
    <property type="entry name" value="TRANSAMIDASE"/>
    <property type="match status" value="1"/>
</dbReference>
<proteinExistence type="predicted"/>